<dbReference type="EMBL" id="JAUTXT010000001">
    <property type="protein sequence ID" value="KAK3679894.1"/>
    <property type="molecule type" value="Genomic_DNA"/>
</dbReference>
<gene>
    <name evidence="1" type="ORF">LTR78_000271</name>
</gene>
<dbReference type="AlphaFoldDB" id="A0AAE1C6E8"/>
<name>A0AAE1C6E8_9PEZI</name>
<accession>A0AAE1C6E8</accession>
<organism evidence="1 2">
    <name type="scientific">Recurvomyces mirabilis</name>
    <dbReference type="NCBI Taxonomy" id="574656"/>
    <lineage>
        <taxon>Eukaryota</taxon>
        <taxon>Fungi</taxon>
        <taxon>Dikarya</taxon>
        <taxon>Ascomycota</taxon>
        <taxon>Pezizomycotina</taxon>
        <taxon>Dothideomycetes</taxon>
        <taxon>Dothideomycetidae</taxon>
        <taxon>Mycosphaerellales</taxon>
        <taxon>Teratosphaeriaceae</taxon>
        <taxon>Recurvomyces</taxon>
    </lineage>
</organism>
<evidence type="ECO:0000313" key="1">
    <source>
        <dbReference type="EMBL" id="KAK3679894.1"/>
    </source>
</evidence>
<proteinExistence type="predicted"/>
<protein>
    <submittedName>
        <fullName evidence="1">Uncharacterized protein</fullName>
    </submittedName>
</protein>
<evidence type="ECO:0000313" key="2">
    <source>
        <dbReference type="Proteomes" id="UP001274830"/>
    </source>
</evidence>
<comment type="caution">
    <text evidence="1">The sequence shown here is derived from an EMBL/GenBank/DDBJ whole genome shotgun (WGS) entry which is preliminary data.</text>
</comment>
<keyword evidence="2" id="KW-1185">Reference proteome</keyword>
<dbReference type="Proteomes" id="UP001274830">
    <property type="component" value="Unassembled WGS sequence"/>
</dbReference>
<reference evidence="1" key="1">
    <citation type="submission" date="2023-07" db="EMBL/GenBank/DDBJ databases">
        <title>Black Yeasts Isolated from many extreme environments.</title>
        <authorList>
            <person name="Coleine C."/>
            <person name="Stajich J.E."/>
            <person name="Selbmann L."/>
        </authorList>
    </citation>
    <scope>NUCLEOTIDE SEQUENCE</scope>
    <source>
        <strain evidence="1">CCFEE 5485</strain>
    </source>
</reference>
<sequence>MFEVLRLYTAQIHIIETISNTADTKDFPGLHLDPDVYRNINLSAGEKGSGSDELDFRPTRWLSGSQQTFFQPPKGSFLPYSAGAFHHIMSDHIRPPV</sequence>